<sequence>MVNDANLNFDFFVNPIDPQLQLDVDALFRALSGPQLEAPPPPYLAHSIALPCVTAAKTLPYLQLSAVIENLMTGPSIVGSVKNLHLAVSKGDDEDFGNISPIPFRLEDNPTTLPTIKQLVLQHVDLTWRPSGQQPVPLRQLHLTNFPGSHTAHPSMDDLLAILRACPRLTQLSLSNVGPDLGACFVNPSNQVSVPNLEKLCLHNTVINIHNVLARLEVPDTAKIHLKTSLTSQGSLRAVHCLPKNHQLWPLHKIETLLITSGRDRGGVIVEGFSDTDILPFDLARVRAGGKQKLTMEFLCESGSPRTWLGCGDGPVAADVIAEVLQTFQNVGLSHVQIRCPVSSVSEAEWSCILPHLSSTTQLTLTNIEDTRQYRVSGNFNWLKALSFRKYNPRAGVMGTLCPKLDHLTLYGLVTDTHFANELCNTLRSRLLNGFKLTTLTMIQRHEGEGLQAEKWKQWPIQDQNLVAEFIPDVGSDGHKDELYTDVGPGFCDY</sequence>
<dbReference type="Proteomes" id="UP001497453">
    <property type="component" value="Chromosome 11"/>
</dbReference>
<dbReference type="EMBL" id="OZ037954">
    <property type="protein sequence ID" value="CAL1699474.1"/>
    <property type="molecule type" value="Genomic_DNA"/>
</dbReference>
<gene>
    <name evidence="1" type="ORF">GFSPODELE1_LOCUS2695</name>
</gene>
<name>A0ABP1CYB0_9APHY</name>
<evidence type="ECO:0000313" key="2">
    <source>
        <dbReference type="Proteomes" id="UP001497453"/>
    </source>
</evidence>
<proteinExistence type="predicted"/>
<evidence type="ECO:0000313" key="1">
    <source>
        <dbReference type="EMBL" id="CAL1699474.1"/>
    </source>
</evidence>
<accession>A0ABP1CYB0</accession>
<keyword evidence="2" id="KW-1185">Reference proteome</keyword>
<dbReference type="InterPro" id="IPR032675">
    <property type="entry name" value="LRR_dom_sf"/>
</dbReference>
<evidence type="ECO:0008006" key="3">
    <source>
        <dbReference type="Google" id="ProtNLM"/>
    </source>
</evidence>
<protein>
    <recommendedName>
        <fullName evidence="3">F-box protein</fullName>
    </recommendedName>
</protein>
<reference evidence="2" key="1">
    <citation type="submission" date="2024-04" db="EMBL/GenBank/DDBJ databases">
        <authorList>
            <person name="Shaw F."/>
            <person name="Minotto A."/>
        </authorList>
    </citation>
    <scope>NUCLEOTIDE SEQUENCE [LARGE SCALE GENOMIC DNA]</scope>
</reference>
<dbReference type="Gene3D" id="3.80.10.10">
    <property type="entry name" value="Ribonuclease Inhibitor"/>
    <property type="match status" value="1"/>
</dbReference>
<organism evidence="1 2">
    <name type="scientific">Somion occarium</name>
    <dbReference type="NCBI Taxonomy" id="3059160"/>
    <lineage>
        <taxon>Eukaryota</taxon>
        <taxon>Fungi</taxon>
        <taxon>Dikarya</taxon>
        <taxon>Basidiomycota</taxon>
        <taxon>Agaricomycotina</taxon>
        <taxon>Agaricomycetes</taxon>
        <taxon>Polyporales</taxon>
        <taxon>Cerrenaceae</taxon>
        <taxon>Somion</taxon>
    </lineage>
</organism>